<dbReference type="EMBL" id="LR877149">
    <property type="protein sequence ID" value="CAD2215378.1"/>
    <property type="molecule type" value="Genomic_DNA"/>
</dbReference>
<sequence>MRRYLAIGACRSVVQPSKCYQSVEYSATSNQSARIQLELIKRLCDGKAPLPIRDTYFELVNKNRVLLELFHGKRSKRLASHTRCLSFLRRHNVLMHSLLFYVSETQTWNVTDEFDHLSLLGKYILHSELNTRVLKLLPTVPDVLFNEWTAKCADTVTVSSHFDELNMQTLFGARPSPQRDTDFPPVKPKEKHQMFLAILGELHWFVARTKATDRSHNNALFPPSDVLVLHVLCAHLLECLISEIIYTDLEPILEDIKCSWVNATMSLPRQLKLAPKCLGVHSLNTIPFPHPKDWTTPSREDVQQSNLLSTSPVCAVKSSMTPRINRRKLDVTKESHQGRMSLALSEQHTQQNAVPLTVMRDLFN</sequence>
<gene>
    <name evidence="1" type="ORF">ADEAN_000283300</name>
</gene>
<accession>A0A7G2C6C8</accession>
<reference evidence="1 2" key="1">
    <citation type="submission" date="2020-08" db="EMBL/GenBank/DDBJ databases">
        <authorList>
            <person name="Newling K."/>
            <person name="Davey J."/>
            <person name="Forrester S."/>
        </authorList>
    </citation>
    <scope>NUCLEOTIDE SEQUENCE [LARGE SCALE GENOMIC DNA]</scope>
    <source>
        <strain evidence="2">Crithidia deanei Carvalho (ATCC PRA-265)</strain>
    </source>
</reference>
<keyword evidence="2" id="KW-1185">Reference proteome</keyword>
<dbReference type="CDD" id="cd23725">
    <property type="entry name" value="RNaseIII_KREPB5"/>
    <property type="match status" value="1"/>
</dbReference>
<dbReference type="Proteomes" id="UP000515908">
    <property type="component" value="Chromosome 05"/>
</dbReference>
<proteinExistence type="predicted"/>
<dbReference type="AlphaFoldDB" id="A0A7G2C6C8"/>
<name>A0A7G2C6C8_9TRYP</name>
<organism evidence="1 2">
    <name type="scientific">Angomonas deanei</name>
    <dbReference type="NCBI Taxonomy" id="59799"/>
    <lineage>
        <taxon>Eukaryota</taxon>
        <taxon>Discoba</taxon>
        <taxon>Euglenozoa</taxon>
        <taxon>Kinetoplastea</taxon>
        <taxon>Metakinetoplastina</taxon>
        <taxon>Trypanosomatida</taxon>
        <taxon>Trypanosomatidae</taxon>
        <taxon>Strigomonadinae</taxon>
        <taxon>Angomonas</taxon>
    </lineage>
</organism>
<evidence type="ECO:0000313" key="2">
    <source>
        <dbReference type="Proteomes" id="UP000515908"/>
    </source>
</evidence>
<evidence type="ECO:0000313" key="1">
    <source>
        <dbReference type="EMBL" id="CAD2215378.1"/>
    </source>
</evidence>
<protein>
    <submittedName>
        <fullName evidence="1">Uncharacterized protein</fullName>
    </submittedName>
</protein>
<dbReference type="VEuPathDB" id="TriTrypDB:ADEAN_000283300"/>